<keyword evidence="10" id="KW-0862">Zinc</keyword>
<dbReference type="CDD" id="cd07641">
    <property type="entry name" value="BAR_ASAP1"/>
    <property type="match status" value="1"/>
</dbReference>
<dbReference type="PANTHER" id="PTHR45854">
    <property type="entry name" value="ASAP FAMILY MEMBER"/>
    <property type="match status" value="1"/>
</dbReference>
<dbReference type="CDD" id="cd13251">
    <property type="entry name" value="PH_ASAP"/>
    <property type="match status" value="1"/>
</dbReference>
<dbReference type="Gene3D" id="1.25.40.950">
    <property type="match status" value="1"/>
</dbReference>
<dbReference type="InterPro" id="IPR037928">
    <property type="entry name" value="ASAP1_BAR"/>
</dbReference>
<feature type="compositionally biased region" description="Low complexity" evidence="16">
    <location>
        <begin position="786"/>
        <end position="800"/>
    </location>
</feature>
<dbReference type="Pfam" id="PF16746">
    <property type="entry name" value="BAR_3"/>
    <property type="match status" value="1"/>
</dbReference>
<evidence type="ECO:0000256" key="10">
    <source>
        <dbReference type="ARBA" id="ARBA00022833"/>
    </source>
</evidence>
<dbReference type="AlphaFoldDB" id="A0A672NY12"/>
<dbReference type="FunFam" id="2.30.30.40:FF:000012">
    <property type="entry name" value="Arf-GAP with SH3 domain, ANK repeat and PH domain-containing protein 2"/>
    <property type="match status" value="1"/>
</dbReference>
<dbReference type="Ensembl" id="ENSSGRT00000059644.1">
    <property type="protein sequence ID" value="ENSSGRP00000055859.1"/>
    <property type="gene ID" value="ENSSGRG00000025451.1"/>
</dbReference>
<evidence type="ECO:0000256" key="9">
    <source>
        <dbReference type="ARBA" id="ARBA00022737"/>
    </source>
</evidence>
<dbReference type="FunFam" id="1.25.40.950:FF:000001">
    <property type="entry name" value="Arf-GAP with SH3 domain, ANK repeat and PH domain-containing protein 1"/>
    <property type="match status" value="1"/>
</dbReference>
<feature type="compositionally biased region" description="Basic and acidic residues" evidence="16">
    <location>
        <begin position="700"/>
        <end position="711"/>
    </location>
</feature>
<dbReference type="Gene3D" id="2.30.29.30">
    <property type="entry name" value="Pleckstrin-homology domain (PH domain)/Phosphotyrosine-binding domain (PTB)"/>
    <property type="match status" value="1"/>
</dbReference>
<feature type="compositionally biased region" description="Low complexity" evidence="16">
    <location>
        <begin position="973"/>
        <end position="983"/>
    </location>
</feature>
<dbReference type="PRINTS" id="PR00405">
    <property type="entry name" value="REVINTRACTNG"/>
</dbReference>
<dbReference type="InterPro" id="IPR001452">
    <property type="entry name" value="SH3_domain"/>
</dbReference>
<dbReference type="InterPro" id="IPR038508">
    <property type="entry name" value="ArfGAP_dom_sf"/>
</dbReference>
<dbReference type="SUPFAM" id="SSF103657">
    <property type="entry name" value="BAR/IMD domain-like"/>
    <property type="match status" value="1"/>
</dbReference>
<dbReference type="Pfam" id="PF12796">
    <property type="entry name" value="Ank_2"/>
    <property type="match status" value="1"/>
</dbReference>
<evidence type="ECO:0000313" key="21">
    <source>
        <dbReference type="Proteomes" id="UP000472262"/>
    </source>
</evidence>
<dbReference type="PROSITE" id="PS50003">
    <property type="entry name" value="PH_DOMAIN"/>
    <property type="match status" value="1"/>
</dbReference>
<dbReference type="SUPFAM" id="SSF57863">
    <property type="entry name" value="ArfGap/RecO-like zinc finger"/>
    <property type="match status" value="1"/>
</dbReference>
<evidence type="ECO:0000313" key="20">
    <source>
        <dbReference type="Ensembl" id="ENSSGRP00000055859.1"/>
    </source>
</evidence>
<dbReference type="GO" id="GO:0016020">
    <property type="term" value="C:membrane"/>
    <property type="evidence" value="ECO:0007669"/>
    <property type="project" value="UniProtKB-SubCell"/>
</dbReference>
<keyword evidence="8" id="KW-0479">Metal-binding</keyword>
<protein>
    <submittedName>
        <fullName evidence="20">Arf-GAP with SH3 domain, ANK repeat and PH domain-containing protein 1-like</fullName>
    </submittedName>
</protein>
<dbReference type="FunFam" id="1.25.40.20:FF:000006">
    <property type="entry name" value="Arf-GAP with SH3 domain, ANK repeat and PH domain-containing protein 2"/>
    <property type="match status" value="1"/>
</dbReference>
<dbReference type="FunFam" id="2.30.29.30:FF:000012">
    <property type="entry name" value="Arf-GAP with SH3 domain, ANK repeat and PH domain-containing protein 2"/>
    <property type="match status" value="1"/>
</dbReference>
<evidence type="ECO:0000259" key="19">
    <source>
        <dbReference type="PROSITE" id="PS50115"/>
    </source>
</evidence>
<dbReference type="FunFam" id="1.10.220.150:FF:000002">
    <property type="entry name" value="arf-GAP with SH3 domain, ANK repeat and PH domain-containing protein 1"/>
    <property type="match status" value="1"/>
</dbReference>
<dbReference type="Pfam" id="PF00169">
    <property type="entry name" value="PH"/>
    <property type="match status" value="1"/>
</dbReference>
<keyword evidence="11" id="KW-0333">Golgi apparatus</keyword>
<dbReference type="InterPro" id="IPR038016">
    <property type="entry name" value="ASAP1_SH3"/>
</dbReference>
<dbReference type="SUPFAM" id="SSF50044">
    <property type="entry name" value="SH3-domain"/>
    <property type="match status" value="1"/>
</dbReference>
<dbReference type="Gene3D" id="1.10.220.150">
    <property type="entry name" value="Arf GTPase activating protein"/>
    <property type="match status" value="1"/>
</dbReference>
<dbReference type="InterPro" id="IPR027267">
    <property type="entry name" value="AH/BAR_dom_sf"/>
</dbReference>
<dbReference type="SMART" id="SM00248">
    <property type="entry name" value="ANK"/>
    <property type="match status" value="3"/>
</dbReference>
<feature type="compositionally biased region" description="Low complexity" evidence="16">
    <location>
        <begin position="992"/>
        <end position="1001"/>
    </location>
</feature>
<keyword evidence="9" id="KW-0677">Repeat</keyword>
<keyword evidence="7" id="KW-0597">Phosphoprotein</keyword>
<dbReference type="SUPFAM" id="SSF48403">
    <property type="entry name" value="Ankyrin repeat"/>
    <property type="match status" value="1"/>
</dbReference>
<dbReference type="InterPro" id="IPR037844">
    <property type="entry name" value="PH_ASAP"/>
</dbReference>
<evidence type="ECO:0000256" key="3">
    <source>
        <dbReference type="ARBA" id="ARBA00004555"/>
    </source>
</evidence>
<evidence type="ECO:0000256" key="5">
    <source>
        <dbReference type="ARBA" id="ARBA00022468"/>
    </source>
</evidence>
<dbReference type="PANTHER" id="PTHR45854:SF2">
    <property type="entry name" value="ARF-GAP WITH SH3 DOMAIN, ANK REPEAT AND PH DOMAIN-CONTAINING PROTEIN 1"/>
    <property type="match status" value="1"/>
</dbReference>
<feature type="region of interest" description="Disordered" evidence="16">
    <location>
        <begin position="693"/>
        <end position="732"/>
    </location>
</feature>
<keyword evidence="21" id="KW-1185">Reference proteome</keyword>
<dbReference type="SUPFAM" id="SSF50729">
    <property type="entry name" value="PH domain-like"/>
    <property type="match status" value="1"/>
</dbReference>
<dbReference type="InterPro" id="IPR004148">
    <property type="entry name" value="BAR_dom"/>
</dbReference>
<evidence type="ECO:0000256" key="1">
    <source>
        <dbReference type="ARBA" id="ARBA00004370"/>
    </source>
</evidence>
<feature type="region of interest" description="Disordered" evidence="16">
    <location>
        <begin position="750"/>
        <end position="875"/>
    </location>
</feature>
<dbReference type="InterPro" id="IPR001849">
    <property type="entry name" value="PH_domain"/>
</dbReference>
<organism evidence="20 21">
    <name type="scientific">Sinocyclocheilus grahami</name>
    <name type="common">Dianchi golden-line fish</name>
    <name type="synonym">Barbus grahami</name>
    <dbReference type="NCBI Taxonomy" id="75366"/>
    <lineage>
        <taxon>Eukaryota</taxon>
        <taxon>Metazoa</taxon>
        <taxon>Chordata</taxon>
        <taxon>Craniata</taxon>
        <taxon>Vertebrata</taxon>
        <taxon>Euteleostomi</taxon>
        <taxon>Actinopterygii</taxon>
        <taxon>Neopterygii</taxon>
        <taxon>Teleostei</taxon>
        <taxon>Ostariophysi</taxon>
        <taxon>Cypriniformes</taxon>
        <taxon>Cyprinidae</taxon>
        <taxon>Cyprininae</taxon>
        <taxon>Sinocyclocheilus</taxon>
    </lineage>
</organism>
<evidence type="ECO:0000256" key="8">
    <source>
        <dbReference type="ARBA" id="ARBA00022723"/>
    </source>
</evidence>
<evidence type="ECO:0000256" key="14">
    <source>
        <dbReference type="PROSITE-ProRule" id="PRU00192"/>
    </source>
</evidence>
<dbReference type="InterPro" id="IPR043593">
    <property type="entry name" value="ASAP"/>
</dbReference>
<evidence type="ECO:0000256" key="4">
    <source>
        <dbReference type="ARBA" id="ARBA00022443"/>
    </source>
</evidence>
<keyword evidence="6" id="KW-0963">Cytoplasm</keyword>
<keyword evidence="15" id="KW-0863">Zinc-finger</keyword>
<dbReference type="Proteomes" id="UP000472262">
    <property type="component" value="Unassembled WGS sequence"/>
</dbReference>
<name>A0A672NY12_SINGR</name>
<dbReference type="Gene3D" id="1.20.1270.60">
    <property type="entry name" value="Arfaptin homology (AH) domain/BAR domain"/>
    <property type="match status" value="1"/>
</dbReference>
<evidence type="ECO:0000256" key="11">
    <source>
        <dbReference type="ARBA" id="ARBA00023034"/>
    </source>
</evidence>
<dbReference type="Gene3D" id="1.25.40.20">
    <property type="entry name" value="Ankyrin repeat-containing domain"/>
    <property type="match status" value="1"/>
</dbReference>
<dbReference type="InterPro" id="IPR011993">
    <property type="entry name" value="PH-like_dom_sf"/>
</dbReference>
<dbReference type="InterPro" id="IPR036028">
    <property type="entry name" value="SH3-like_dom_sf"/>
</dbReference>
<evidence type="ECO:0000256" key="16">
    <source>
        <dbReference type="SAM" id="MobiDB-lite"/>
    </source>
</evidence>
<accession>A0A672NY12</accession>
<evidence type="ECO:0000259" key="17">
    <source>
        <dbReference type="PROSITE" id="PS50002"/>
    </source>
</evidence>
<evidence type="ECO:0000256" key="13">
    <source>
        <dbReference type="ARBA" id="ARBA00023136"/>
    </source>
</evidence>
<evidence type="ECO:0000259" key="18">
    <source>
        <dbReference type="PROSITE" id="PS50003"/>
    </source>
</evidence>
<dbReference type="SMART" id="SM00326">
    <property type="entry name" value="SH3"/>
    <property type="match status" value="1"/>
</dbReference>
<feature type="compositionally biased region" description="Polar residues" evidence="16">
    <location>
        <begin position="751"/>
        <end position="761"/>
    </location>
</feature>
<dbReference type="Pfam" id="PF14604">
    <property type="entry name" value="SH3_9"/>
    <property type="match status" value="1"/>
</dbReference>
<keyword evidence="12" id="KW-0040">ANK repeat</keyword>
<feature type="domain" description="PH" evidence="18">
    <location>
        <begin position="304"/>
        <end position="396"/>
    </location>
</feature>
<evidence type="ECO:0000256" key="6">
    <source>
        <dbReference type="ARBA" id="ARBA00022490"/>
    </source>
</evidence>
<feature type="domain" description="SH3" evidence="17">
    <location>
        <begin position="1034"/>
        <end position="1096"/>
    </location>
</feature>
<keyword evidence="5" id="KW-0343">GTPase activation</keyword>
<feature type="compositionally biased region" description="Polar residues" evidence="16">
    <location>
        <begin position="712"/>
        <end position="726"/>
    </location>
</feature>
<dbReference type="GO" id="GO:0008270">
    <property type="term" value="F:zinc ion binding"/>
    <property type="evidence" value="ECO:0007669"/>
    <property type="project" value="UniProtKB-KW"/>
</dbReference>
<dbReference type="Gene3D" id="2.30.30.40">
    <property type="entry name" value="SH3 Domains"/>
    <property type="match status" value="1"/>
</dbReference>
<dbReference type="InterPro" id="IPR037278">
    <property type="entry name" value="ARFGAP/RecO"/>
</dbReference>
<dbReference type="Pfam" id="PF01412">
    <property type="entry name" value="ArfGap"/>
    <property type="match status" value="1"/>
</dbReference>
<evidence type="ECO:0000256" key="12">
    <source>
        <dbReference type="ARBA" id="ARBA00023043"/>
    </source>
</evidence>
<reference evidence="20" key="1">
    <citation type="submission" date="2025-08" db="UniProtKB">
        <authorList>
            <consortium name="Ensembl"/>
        </authorList>
    </citation>
    <scope>IDENTIFICATION</scope>
</reference>
<dbReference type="GO" id="GO:0005096">
    <property type="term" value="F:GTPase activator activity"/>
    <property type="evidence" value="ECO:0007669"/>
    <property type="project" value="UniProtKB-KW"/>
</dbReference>
<dbReference type="InterPro" id="IPR001164">
    <property type="entry name" value="ArfGAP_dom"/>
</dbReference>
<comment type="subcellular location">
    <subcellularLocation>
        <location evidence="2">Cytoplasm</location>
    </subcellularLocation>
    <subcellularLocation>
        <location evidence="3">Golgi apparatus</location>
    </subcellularLocation>
    <subcellularLocation>
        <location evidence="1">Membrane</location>
    </subcellularLocation>
</comment>
<keyword evidence="13" id="KW-0472">Membrane</keyword>
<dbReference type="SMART" id="SM00233">
    <property type="entry name" value="PH"/>
    <property type="match status" value="1"/>
</dbReference>
<dbReference type="PROSITE" id="PS50002">
    <property type="entry name" value="SH3"/>
    <property type="match status" value="1"/>
</dbReference>
<proteinExistence type="predicted"/>
<reference evidence="20" key="2">
    <citation type="submission" date="2025-09" db="UniProtKB">
        <authorList>
            <consortium name="Ensembl"/>
        </authorList>
    </citation>
    <scope>IDENTIFICATION</scope>
</reference>
<dbReference type="SMART" id="SM00105">
    <property type="entry name" value="ArfGap"/>
    <property type="match status" value="1"/>
</dbReference>
<dbReference type="PROSITE" id="PS50115">
    <property type="entry name" value="ARFGAP"/>
    <property type="match status" value="1"/>
</dbReference>
<evidence type="ECO:0000256" key="2">
    <source>
        <dbReference type="ARBA" id="ARBA00004496"/>
    </source>
</evidence>
<gene>
    <name evidence="20" type="primary">asap1a</name>
</gene>
<feature type="compositionally biased region" description="Polar residues" evidence="16">
    <location>
        <begin position="826"/>
        <end position="864"/>
    </location>
</feature>
<sequence length="1096" mass="122167">MPDQISVSEFLSETTEDYNSPTTSSFTTRLQSCRNTVTVLEEALDQDRTALQKVKKSVKAIYNSGQEHVQNEENYGQSLDKFGSNFISRDNSDLGTAYIKFSGLIKELAALLKNLLQSLSHNVIFTLDSLLKGDLKGVKGDLKKPFDKAWKDYETKFTKIEKEKREHAKQHGMIRTEITGAEIAEEMEKERRIFQLQMCEYLIKVNEIKTKKGVDLLQNLIKYYHAQCNFFQDGLKTADKLKQYIEKLAADLYNIKQTQDEEKKQLTALRDLIKSSLQLDQKEDSQSKQGGYSMHQLQGNKEFGSEKKGYLFKKSDGIRKVWQRRKCSVKNGILTISHATSNRQPVRLNLLTCQVKPNGEDKKCFDLISHNRTYHFQAEDEQEFVIWISVLTNSKEEALNMAFRGEQSAGDDSLEDLAKTIIEDVLRMPGNEVCCDCGAPEPKWLSTNLGILTCIECSGIHREMGVHISRIQSMELDKLGTSELLLAKNVGNSSFNEILEGNLPSPSPKPTPSSDMTERKEYINAKYVEHRFAQRTATTATARQGDMYEAVRTRDLIALIQLYADGVELMDPFPEVGQDPGETALHFAVRTSDQTSLHLVDFLVQNSCKMTNSGNASLHYCCTYEKPECLKLLLRGKPSIDLVNQNGETALDIARRLKNAQCEELLLEAAAGRFNPHVHVEYEWNLRLEEIDESDDDLDDKPSPVKKERSPRPQSFCHSSSVSPQEKLSLPGYLGHRDKQRLSYGAFASPAYSTSTDTPASPVSEGPTIASKTTSKAPSTGPPTSLPLGSQSSAGGSSTLSKKRAPPPPPGHKRTLSDPPSPVLQVPQSKGAESTPPSANRTSPSNKFEGIQQQQSTTSMNTKATFGPRVLPKLPQKVALRKIDTIHLPSVDKSGPDVLQKPPQPVEVPQKPHISDLPPKPQLSDLPPKPQLSDLPPKPQISDLPPKPQLKDLPPKPQLSDFPSKPTMSSAAETPQRQTTQEETSPKPKLTEVQSSSQQEELSPRQASEDTNGAPAGTVEMPVPMPRKINTGKNKVRRVKTIYDCQADNDDELTFVEGEVIIVTGEEDQEWWIGHIEGQPERKGVFPMSFVHILSD</sequence>
<evidence type="ECO:0000256" key="7">
    <source>
        <dbReference type="ARBA" id="ARBA00022553"/>
    </source>
</evidence>
<dbReference type="InterPro" id="IPR002110">
    <property type="entry name" value="Ankyrin_rpt"/>
</dbReference>
<dbReference type="FunFam" id="1.20.1270.60:FF:000004">
    <property type="entry name" value="Arf-GAP with SH3 domain, ANK repeat and PH domain-containing protein 1"/>
    <property type="match status" value="1"/>
</dbReference>
<feature type="domain" description="Arf-GAP" evidence="19">
    <location>
        <begin position="419"/>
        <end position="540"/>
    </location>
</feature>
<dbReference type="GO" id="GO:0005794">
    <property type="term" value="C:Golgi apparatus"/>
    <property type="evidence" value="ECO:0007669"/>
    <property type="project" value="UniProtKB-SubCell"/>
</dbReference>
<keyword evidence="4 14" id="KW-0728">SH3 domain</keyword>
<dbReference type="InterPro" id="IPR036770">
    <property type="entry name" value="Ankyrin_rpt-contain_sf"/>
</dbReference>
<feature type="region of interest" description="Disordered" evidence="16">
    <location>
        <begin position="887"/>
        <end position="1032"/>
    </location>
</feature>
<dbReference type="CDD" id="cd11965">
    <property type="entry name" value="SH3_ASAP1"/>
    <property type="match status" value="1"/>
</dbReference>
<evidence type="ECO:0000256" key="15">
    <source>
        <dbReference type="PROSITE-ProRule" id="PRU00288"/>
    </source>
</evidence>